<reference evidence="2" key="2">
    <citation type="submission" date="2023-07" db="EMBL/GenBank/DDBJ databases">
        <authorList>
            <person name="Shen H."/>
        </authorList>
    </citation>
    <scope>NUCLEOTIDE SEQUENCE</scope>
    <source>
        <strain evidence="2">TNR-22</strain>
    </source>
</reference>
<evidence type="ECO:0000313" key="3">
    <source>
        <dbReference type="Proteomes" id="UP001174932"/>
    </source>
</evidence>
<feature type="domain" description="Pyridoxamine 5'-phosphate oxidase N-terminal" evidence="1">
    <location>
        <begin position="29"/>
        <end position="149"/>
    </location>
</feature>
<proteinExistence type="predicted"/>
<dbReference type="Proteomes" id="UP001174932">
    <property type="component" value="Unassembled WGS sequence"/>
</dbReference>
<comment type="caution">
    <text evidence="2">The sequence shown here is derived from an EMBL/GenBank/DDBJ whole genome shotgun (WGS) entry which is preliminary data.</text>
</comment>
<dbReference type="PANTHER" id="PTHR42815:SF2">
    <property type="entry name" value="FAD-BINDING, PUTATIVE (AFU_ORTHOLOGUE AFUA_6G07600)-RELATED"/>
    <property type="match status" value="1"/>
</dbReference>
<organism evidence="2 3">
    <name type="scientific">Rhizobium alvei</name>
    <dbReference type="NCBI Taxonomy" id="1132659"/>
    <lineage>
        <taxon>Bacteria</taxon>
        <taxon>Pseudomonadati</taxon>
        <taxon>Pseudomonadota</taxon>
        <taxon>Alphaproteobacteria</taxon>
        <taxon>Hyphomicrobiales</taxon>
        <taxon>Rhizobiaceae</taxon>
        <taxon>Rhizobium/Agrobacterium group</taxon>
        <taxon>Rhizobium</taxon>
    </lineage>
</organism>
<accession>A0ABT8YHQ4</accession>
<dbReference type="InterPro" id="IPR011576">
    <property type="entry name" value="Pyridox_Oxase_N"/>
</dbReference>
<dbReference type="PANTHER" id="PTHR42815">
    <property type="entry name" value="FAD-BINDING, PUTATIVE (AFU_ORTHOLOGUE AFUA_6G07600)-RELATED"/>
    <property type="match status" value="1"/>
</dbReference>
<dbReference type="Pfam" id="PF01243">
    <property type="entry name" value="PNPOx_N"/>
    <property type="match status" value="1"/>
</dbReference>
<keyword evidence="3" id="KW-1185">Reference proteome</keyword>
<reference evidence="2" key="1">
    <citation type="journal article" date="2015" name="Int. J. Syst. Evol. Microbiol.">
        <title>Rhizobium alvei sp. nov., isolated from a freshwater river.</title>
        <authorList>
            <person name="Sheu S.Y."/>
            <person name="Huang H.W."/>
            <person name="Young C.C."/>
            <person name="Chen W.M."/>
        </authorList>
    </citation>
    <scope>NUCLEOTIDE SEQUENCE</scope>
    <source>
        <strain evidence="2">TNR-22</strain>
    </source>
</reference>
<evidence type="ECO:0000313" key="2">
    <source>
        <dbReference type="EMBL" id="MDO6963200.1"/>
    </source>
</evidence>
<dbReference type="InterPro" id="IPR024029">
    <property type="entry name" value="Pyridox_Oxase_FMN-dep"/>
</dbReference>
<sequence length="202" mass="22392">MRKVETVEELNALYGEPAEASILKVTPHLTQAYRRMIEASPFVALATVGPEGLDCSPRGDAGQVVFVDNDHVLMLPDWRGNNRVDSLANIVRDPRVALMFLIPGSNSTMRVNGRAIVAIDEETCHRFEMDGRHPRSVVVIEIAEVYVQCARAVIRADLWNSDKHVDANTLPTVGAMMTEIKAGFDGASYDRDWPGRAAKTMW</sequence>
<dbReference type="SUPFAM" id="SSF50475">
    <property type="entry name" value="FMN-binding split barrel"/>
    <property type="match status" value="1"/>
</dbReference>
<dbReference type="RefSeq" id="WP_304375102.1">
    <property type="nucleotide sequence ID" value="NZ_JAUOZU010000004.1"/>
</dbReference>
<dbReference type="EMBL" id="JAUOZU010000004">
    <property type="protein sequence ID" value="MDO6963200.1"/>
    <property type="molecule type" value="Genomic_DNA"/>
</dbReference>
<gene>
    <name evidence="2" type="ORF">Q4481_04480</name>
</gene>
<name>A0ABT8YHQ4_9HYPH</name>
<dbReference type="InterPro" id="IPR012349">
    <property type="entry name" value="Split_barrel_FMN-bd"/>
</dbReference>
<dbReference type="NCBIfam" id="TIGR04025">
    <property type="entry name" value="PPOX_FMN_DR2398"/>
    <property type="match status" value="1"/>
</dbReference>
<dbReference type="Gene3D" id="2.30.110.10">
    <property type="entry name" value="Electron Transport, Fmn-binding Protein, Chain A"/>
    <property type="match status" value="1"/>
</dbReference>
<evidence type="ECO:0000259" key="1">
    <source>
        <dbReference type="Pfam" id="PF01243"/>
    </source>
</evidence>
<protein>
    <submittedName>
        <fullName evidence="2">Pyridoxamine 5'-phosphate oxidase family protein</fullName>
    </submittedName>
</protein>